<feature type="region of interest" description="Disordered" evidence="1">
    <location>
        <begin position="35"/>
        <end position="98"/>
    </location>
</feature>
<dbReference type="OrthoDB" id="4137254at2759"/>
<name>A0A0D1ZAK3_9EURO</name>
<dbReference type="Proteomes" id="UP000054466">
    <property type="component" value="Unassembled WGS sequence"/>
</dbReference>
<protein>
    <recommendedName>
        <fullName evidence="4">Transcription factor domain-containing protein</fullName>
    </recommendedName>
</protein>
<evidence type="ECO:0008006" key="4">
    <source>
        <dbReference type="Google" id="ProtNLM"/>
    </source>
</evidence>
<sequence>MASFHSERGLRRFQQVLHCDSVAVAESSLQLKIQRSSANHRASPFRNIEQLPDGSIVGKRKAMSQGGDGSPVDKSNSCKEPSPRGESDSDLGSQDRINQVRKISRSPLRILESEISSARGSARTLLRVKPVNFHALPLDATMVEDDLNPLATIQFFVEIYCPSMLRHPTFRLESRDSVFISTNLSAMMQDPLITATSLAFAVRIHDKRQSRKAVGYYRKALVLLRKRLESNDRSSTDAIMLSLIHLMAVEALSEDLGSPLQHLGAMHRMIQMRGELRSSGLQGYIKAHIRSWELFLGGAYAEPDPDQVRIFPYGSLDYPTHPFDPELSLTLSRLPSGFIELAMSCRLSTQVIQVVHTSAHLMTALFHQTQDFKQDDSFALWLSPYPVSPIQVMFLAIVILQNQNRNMVEELLAISLLALTISTEDLGEHITLGYGFIQTYCMSLWDVDMERECRSTGALGLEDFLLWSKMLLLATFDHDTQTWRTAIQLRRDVPLPEFQPLHFEVCRQFFWTELLTLSLEQKMAQDRALRQPRALDDPTSAETDWQKI</sequence>
<dbReference type="RefSeq" id="XP_016244957.1">
    <property type="nucleotide sequence ID" value="XM_016397766.1"/>
</dbReference>
<dbReference type="PANTHER" id="PTHR37540">
    <property type="entry name" value="TRANSCRIPTION FACTOR (ACR-2), PUTATIVE-RELATED-RELATED"/>
    <property type="match status" value="1"/>
</dbReference>
<evidence type="ECO:0000313" key="3">
    <source>
        <dbReference type="Proteomes" id="UP000054466"/>
    </source>
</evidence>
<dbReference type="VEuPathDB" id="FungiDB:PV07_10436"/>
<dbReference type="AlphaFoldDB" id="A0A0D1ZAK3"/>
<dbReference type="Pfam" id="PF11951">
    <property type="entry name" value="Fungal_trans_2"/>
    <property type="match status" value="1"/>
</dbReference>
<evidence type="ECO:0000313" key="2">
    <source>
        <dbReference type="EMBL" id="KIW24741.1"/>
    </source>
</evidence>
<proteinExistence type="predicted"/>
<gene>
    <name evidence="2" type="ORF">PV07_10436</name>
</gene>
<evidence type="ECO:0000256" key="1">
    <source>
        <dbReference type="SAM" id="MobiDB-lite"/>
    </source>
</evidence>
<accession>A0A0D1ZAK3</accession>
<keyword evidence="3" id="KW-1185">Reference proteome</keyword>
<organism evidence="2 3">
    <name type="scientific">Cladophialophora immunda</name>
    <dbReference type="NCBI Taxonomy" id="569365"/>
    <lineage>
        <taxon>Eukaryota</taxon>
        <taxon>Fungi</taxon>
        <taxon>Dikarya</taxon>
        <taxon>Ascomycota</taxon>
        <taxon>Pezizomycotina</taxon>
        <taxon>Eurotiomycetes</taxon>
        <taxon>Chaetothyriomycetidae</taxon>
        <taxon>Chaetothyriales</taxon>
        <taxon>Herpotrichiellaceae</taxon>
        <taxon>Cladophialophora</taxon>
    </lineage>
</organism>
<dbReference type="PANTHER" id="PTHR37540:SF5">
    <property type="entry name" value="TRANSCRIPTION FACTOR DOMAIN-CONTAINING PROTEIN"/>
    <property type="match status" value="1"/>
</dbReference>
<dbReference type="InterPro" id="IPR021858">
    <property type="entry name" value="Fun_TF"/>
</dbReference>
<dbReference type="EMBL" id="KN847045">
    <property type="protein sequence ID" value="KIW24741.1"/>
    <property type="molecule type" value="Genomic_DNA"/>
</dbReference>
<reference evidence="2 3" key="1">
    <citation type="submission" date="2015-01" db="EMBL/GenBank/DDBJ databases">
        <title>The Genome Sequence of Cladophialophora immunda CBS83496.</title>
        <authorList>
            <consortium name="The Broad Institute Genomics Platform"/>
            <person name="Cuomo C."/>
            <person name="de Hoog S."/>
            <person name="Gorbushina A."/>
            <person name="Stielow B."/>
            <person name="Teixiera M."/>
            <person name="Abouelleil A."/>
            <person name="Chapman S.B."/>
            <person name="Priest M."/>
            <person name="Young S.K."/>
            <person name="Wortman J."/>
            <person name="Nusbaum C."/>
            <person name="Birren B."/>
        </authorList>
    </citation>
    <scope>NUCLEOTIDE SEQUENCE [LARGE SCALE GENOMIC DNA]</scope>
    <source>
        <strain evidence="2 3">CBS 83496</strain>
    </source>
</reference>
<dbReference type="GeneID" id="27349630"/>